<dbReference type="EMBL" id="RIBS01000010">
    <property type="protein sequence ID" value="RNF82034.1"/>
    <property type="molecule type" value="Genomic_DNA"/>
</dbReference>
<reference evidence="2 3" key="1">
    <citation type="submission" date="2018-11" db="EMBL/GenBank/DDBJ databases">
        <title>Lysobacter cryohumiis sp. nov., isolated from soil in the Tianshan Mountains, Xinjiang, China.</title>
        <authorList>
            <person name="Luo Y."/>
            <person name="Sheng H."/>
        </authorList>
    </citation>
    <scope>NUCLEOTIDE SEQUENCE [LARGE SCALE GENOMIC DNA]</scope>
    <source>
        <strain evidence="2 3">ZS60</strain>
    </source>
</reference>
<proteinExistence type="predicted"/>
<keyword evidence="1" id="KW-0732">Signal</keyword>
<comment type="caution">
    <text evidence="2">The sequence shown here is derived from an EMBL/GenBank/DDBJ whole genome shotgun (WGS) entry which is preliminary data.</text>
</comment>
<accession>A0A3M8SS47</accession>
<evidence type="ECO:0000313" key="3">
    <source>
        <dbReference type="Proteomes" id="UP000267049"/>
    </source>
</evidence>
<gene>
    <name evidence="2" type="ORF">EER27_15410</name>
</gene>
<evidence type="ECO:0000256" key="1">
    <source>
        <dbReference type="SAM" id="SignalP"/>
    </source>
</evidence>
<feature type="chain" id="PRO_5017984407" evidence="1">
    <location>
        <begin position="20"/>
        <end position="263"/>
    </location>
</feature>
<protein>
    <submittedName>
        <fullName evidence="2">Uncharacterized protein</fullName>
    </submittedName>
</protein>
<feature type="signal peptide" evidence="1">
    <location>
        <begin position="1"/>
        <end position="19"/>
    </location>
</feature>
<dbReference type="Proteomes" id="UP000267049">
    <property type="component" value="Unassembled WGS sequence"/>
</dbReference>
<keyword evidence="3" id="KW-1185">Reference proteome</keyword>
<evidence type="ECO:0000313" key="2">
    <source>
        <dbReference type="EMBL" id="RNF82034.1"/>
    </source>
</evidence>
<name>A0A3M8SS47_9GAMM</name>
<organism evidence="2 3">
    <name type="scientific">Montanilutibacter psychrotolerans</name>
    <dbReference type="NCBI Taxonomy" id="1327343"/>
    <lineage>
        <taxon>Bacteria</taxon>
        <taxon>Pseudomonadati</taxon>
        <taxon>Pseudomonadota</taxon>
        <taxon>Gammaproteobacteria</taxon>
        <taxon>Lysobacterales</taxon>
        <taxon>Lysobacteraceae</taxon>
        <taxon>Montanilutibacter</taxon>
    </lineage>
</organism>
<sequence length="263" mass="27366">MGIAGSGLLMALLANAAMATGRSPAPAPHCLDARAMREAHQVDARTLAILGENDVRHRIDLAGSCPTAAVSGAASLLAREGWVCGGGNEFVRDGQALCPIAAVTTVDAREYARLARTSQASDGTASLGTVEVRGERRRGFGGSSSFCFSPRHMRSWSEDGKGVLVELSPARSGGHRYYRVELGNACPELNAAPQIGFESGLGVGVICGNPGDRIKVVEQRSETMPGAPRLMGTARIGCPISAVYPIVEEAIIEATPVEGAPSR</sequence>
<dbReference type="AlphaFoldDB" id="A0A3M8SS47"/>